<protein>
    <submittedName>
        <fullName evidence="1">Uncharacterized protein</fullName>
    </submittedName>
</protein>
<proteinExistence type="predicted"/>
<accession>A0A401X633</accession>
<dbReference type="EMBL" id="BDEV01000099">
    <property type="protein sequence ID" value="GCD63392.1"/>
    <property type="molecule type" value="Genomic_DNA"/>
</dbReference>
<keyword evidence="2" id="KW-1185">Reference proteome</keyword>
<evidence type="ECO:0000313" key="2">
    <source>
        <dbReference type="Proteomes" id="UP000287385"/>
    </source>
</evidence>
<organism evidence="1 2">
    <name type="scientific">Acetobacter pasteurianus NBRC 3278</name>
    <dbReference type="NCBI Taxonomy" id="1226660"/>
    <lineage>
        <taxon>Bacteria</taxon>
        <taxon>Pseudomonadati</taxon>
        <taxon>Pseudomonadota</taxon>
        <taxon>Alphaproteobacteria</taxon>
        <taxon>Acetobacterales</taxon>
        <taxon>Acetobacteraceae</taxon>
        <taxon>Acetobacter</taxon>
    </lineage>
</organism>
<sequence>MQQQKAVGLRHNINYLFDRGSNGQNPACFIGQLGRTYSERSSVYRATESLSSLLWSECILPN</sequence>
<reference evidence="1 2" key="1">
    <citation type="submission" date="2016-06" db="EMBL/GenBank/DDBJ databases">
        <title>Acetobacter pasteurianus NBRC 3278 whole genome sequencing project.</title>
        <authorList>
            <person name="Matsutani M."/>
            <person name="Shiwa Y."/>
            <person name="Okamoto-Kainuma A."/>
            <person name="Ishikawa M."/>
            <person name="Koizumi Y."/>
            <person name="Yoshikawa H."/>
            <person name="Yakushi T."/>
            <person name="Matsushita K."/>
        </authorList>
    </citation>
    <scope>NUCLEOTIDE SEQUENCE [LARGE SCALE GENOMIC DNA]</scope>
    <source>
        <strain evidence="1 2">NBRC 3278</strain>
    </source>
</reference>
<comment type="caution">
    <text evidence="1">The sequence shown here is derived from an EMBL/GenBank/DDBJ whole genome shotgun (WGS) entry which is preliminary data.</text>
</comment>
<name>A0A401X633_ACEPA</name>
<dbReference type="AlphaFoldDB" id="A0A401X633"/>
<dbReference type="Proteomes" id="UP000287385">
    <property type="component" value="Unassembled WGS sequence"/>
</dbReference>
<gene>
    <name evidence="1" type="ORF">NBRC3278_2485</name>
</gene>
<evidence type="ECO:0000313" key="1">
    <source>
        <dbReference type="EMBL" id="GCD63392.1"/>
    </source>
</evidence>